<protein>
    <submittedName>
        <fullName evidence="1">Uncharacterized protein</fullName>
    </submittedName>
</protein>
<keyword evidence="2" id="KW-1185">Reference proteome</keyword>
<reference evidence="1" key="1">
    <citation type="submission" date="2019-06" db="EMBL/GenBank/DDBJ databases">
        <title>Complete genome sequence of Methylogaea oryzae strain JCM16910.</title>
        <authorList>
            <person name="Asakawa S."/>
        </authorList>
    </citation>
    <scope>NUCLEOTIDE SEQUENCE</scope>
    <source>
        <strain evidence="1">E10</strain>
    </source>
</reference>
<accession>A0A8D4VMB3</accession>
<organism evidence="1 2">
    <name type="scientific">Methylogaea oryzae</name>
    <dbReference type="NCBI Taxonomy" id="1295382"/>
    <lineage>
        <taxon>Bacteria</taxon>
        <taxon>Pseudomonadati</taxon>
        <taxon>Pseudomonadota</taxon>
        <taxon>Gammaproteobacteria</taxon>
        <taxon>Methylococcales</taxon>
        <taxon>Methylococcaceae</taxon>
        <taxon>Methylogaea</taxon>
    </lineage>
</organism>
<evidence type="ECO:0000313" key="2">
    <source>
        <dbReference type="Proteomes" id="UP000824988"/>
    </source>
</evidence>
<dbReference type="KEGG" id="moz:MoryE10_03430"/>
<dbReference type="EMBL" id="AP019782">
    <property type="protein sequence ID" value="BBL69737.1"/>
    <property type="molecule type" value="Genomic_DNA"/>
</dbReference>
<proteinExistence type="predicted"/>
<dbReference type="Proteomes" id="UP000824988">
    <property type="component" value="Chromosome"/>
</dbReference>
<gene>
    <name evidence="1" type="ORF">MoryE10_03430</name>
</gene>
<name>A0A8D4VMB3_9GAMM</name>
<dbReference type="AlphaFoldDB" id="A0A8D4VMB3"/>
<dbReference type="RefSeq" id="WP_054772779.1">
    <property type="nucleotide sequence ID" value="NZ_AP019782.1"/>
</dbReference>
<evidence type="ECO:0000313" key="1">
    <source>
        <dbReference type="EMBL" id="BBL69737.1"/>
    </source>
</evidence>
<sequence>MFAALASRFVIPMALLLAGIVAGAAWGYRYADAQGQAALANLQRQQADQHAQAEALLRAELEQAHEYGEGLSAQLADAQSRQTVKTIEVIRRVPIVTSNRVCLSPDAVRLLNGVIATAGDADAVPQAAGGAAGEAAAAAASDRDVAGWIAEAAGVCNVQAAQLAAVIDWHEHQAEALR</sequence>